<dbReference type="AlphaFoldDB" id="A0A0A6VGY2"/>
<dbReference type="EMBL" id="JRUN01000014">
    <property type="protein sequence ID" value="KHD85884.1"/>
    <property type="molecule type" value="Genomic_DNA"/>
</dbReference>
<dbReference type="InterPro" id="IPR011008">
    <property type="entry name" value="Dimeric_a/b-barrel"/>
</dbReference>
<dbReference type="STRING" id="363870.NG54_06430"/>
<dbReference type="Gene3D" id="3.30.70.100">
    <property type="match status" value="1"/>
</dbReference>
<dbReference type="InterPro" id="IPR050404">
    <property type="entry name" value="Heme-degrading_MO"/>
</dbReference>
<dbReference type="OrthoDB" id="2352283at2"/>
<gene>
    <name evidence="2" type="ORF">NG54_06430</name>
</gene>
<dbReference type="RefSeq" id="WP_025727552.1">
    <property type="nucleotide sequence ID" value="NZ_JBCNCG010000106.1"/>
</dbReference>
<name>A0A0A6VGY2_9BACI</name>
<dbReference type="PANTHER" id="PTHR34474">
    <property type="entry name" value="SIGNAL TRANSDUCTION PROTEIN TRAP"/>
    <property type="match status" value="1"/>
</dbReference>
<dbReference type="InterPro" id="IPR007138">
    <property type="entry name" value="ABM_dom"/>
</dbReference>
<protein>
    <recommendedName>
        <fullName evidence="1">ABM domain-containing protein</fullName>
    </recommendedName>
</protein>
<accession>A0A0A6VGY2</accession>
<feature type="domain" description="ABM" evidence="1">
    <location>
        <begin position="66"/>
        <end position="157"/>
    </location>
</feature>
<reference evidence="2 3" key="1">
    <citation type="submission" date="2014-10" db="EMBL/GenBank/DDBJ databases">
        <title>Draft genome of phytase producing Bacillus ginsengihumi strain M2.11.</title>
        <authorList>
            <person name="Toymentseva A."/>
            <person name="Boulygina E.A."/>
            <person name="Kazakov S.V."/>
            <person name="Kayumov I."/>
            <person name="Suleimanova A.D."/>
            <person name="Mardanova A.M."/>
            <person name="Maria S.N."/>
            <person name="Sergey M.Y."/>
            <person name="Sharipova M.R."/>
        </authorList>
    </citation>
    <scope>NUCLEOTIDE SEQUENCE [LARGE SCALE GENOMIC DNA]</scope>
    <source>
        <strain evidence="2 3">M2.11</strain>
    </source>
</reference>
<sequence length="164" mass="19053">MNIYITTGTYDFLKQIQEKNPNEQMFLMQNAEHALLLHETEKKTIFSSPRKYEVVASNGNFQQAVFLLFSHIPVTDEGKPVFEFNLKEKQSTIEKQQGYTTFRLLRPLKGDTYIMITGWKDDQSYKQWKNSTASKLIDDLNSKTTIPVLSSPSYTKLYVIPKNE</sequence>
<evidence type="ECO:0000313" key="2">
    <source>
        <dbReference type="EMBL" id="KHD85884.1"/>
    </source>
</evidence>
<evidence type="ECO:0000313" key="3">
    <source>
        <dbReference type="Proteomes" id="UP000030588"/>
    </source>
</evidence>
<dbReference type="PROSITE" id="PS51725">
    <property type="entry name" value="ABM"/>
    <property type="match status" value="1"/>
</dbReference>
<organism evidence="2 3">
    <name type="scientific">Heyndrickxia ginsengihumi</name>
    <dbReference type="NCBI Taxonomy" id="363870"/>
    <lineage>
        <taxon>Bacteria</taxon>
        <taxon>Bacillati</taxon>
        <taxon>Bacillota</taxon>
        <taxon>Bacilli</taxon>
        <taxon>Bacillales</taxon>
        <taxon>Bacillaceae</taxon>
        <taxon>Heyndrickxia</taxon>
    </lineage>
</organism>
<evidence type="ECO:0000259" key="1">
    <source>
        <dbReference type="PROSITE" id="PS51725"/>
    </source>
</evidence>
<dbReference type="Pfam" id="PF03992">
    <property type="entry name" value="ABM"/>
    <property type="match status" value="1"/>
</dbReference>
<dbReference type="Proteomes" id="UP000030588">
    <property type="component" value="Unassembled WGS sequence"/>
</dbReference>
<dbReference type="PANTHER" id="PTHR34474:SF2">
    <property type="entry name" value="SIGNAL TRANSDUCTION PROTEIN TRAP"/>
    <property type="match status" value="1"/>
</dbReference>
<comment type="caution">
    <text evidence="2">The sequence shown here is derived from an EMBL/GenBank/DDBJ whole genome shotgun (WGS) entry which is preliminary data.</text>
</comment>
<dbReference type="SUPFAM" id="SSF54909">
    <property type="entry name" value="Dimeric alpha+beta barrel"/>
    <property type="match status" value="1"/>
</dbReference>
<proteinExistence type="predicted"/>